<keyword evidence="1 3" id="KW-0807">Transducer</keyword>
<protein>
    <submittedName>
        <fullName evidence="6">Methyl-accepting chemotaxis protein</fullName>
    </submittedName>
</protein>
<dbReference type="InterPro" id="IPR004089">
    <property type="entry name" value="MCPsignal_dom"/>
</dbReference>
<accession>A0A4T0V7K0</accession>
<dbReference type="SUPFAM" id="SSF58104">
    <property type="entry name" value="Methyl-accepting chemotaxis protein (MCP) signaling domain"/>
    <property type="match status" value="1"/>
</dbReference>
<evidence type="ECO:0000259" key="5">
    <source>
        <dbReference type="PROSITE" id="PS50885"/>
    </source>
</evidence>
<evidence type="ECO:0000256" key="3">
    <source>
        <dbReference type="PROSITE-ProRule" id="PRU00284"/>
    </source>
</evidence>
<dbReference type="GO" id="GO:0016020">
    <property type="term" value="C:membrane"/>
    <property type="evidence" value="ECO:0007669"/>
    <property type="project" value="InterPro"/>
</dbReference>
<reference evidence="6 7" key="1">
    <citation type="submission" date="2019-04" db="EMBL/GenBank/DDBJ databases">
        <title>Crenobacter sp. nov.</title>
        <authorList>
            <person name="Shi S."/>
        </authorList>
    </citation>
    <scope>NUCLEOTIDE SEQUENCE [LARGE SCALE GENOMIC DNA]</scope>
    <source>
        <strain evidence="6 7">GY 70310</strain>
    </source>
</reference>
<evidence type="ECO:0000256" key="1">
    <source>
        <dbReference type="ARBA" id="ARBA00023224"/>
    </source>
</evidence>
<dbReference type="Gene3D" id="1.10.287.950">
    <property type="entry name" value="Methyl-accepting chemotaxis protein"/>
    <property type="match status" value="1"/>
</dbReference>
<name>A0A4T0V7K0_9NEIS</name>
<dbReference type="OrthoDB" id="2489132at2"/>
<gene>
    <name evidence="6" type="ORF">E5K04_02340</name>
</gene>
<dbReference type="RefSeq" id="WP_136551286.1">
    <property type="nucleotide sequence ID" value="NZ_STGJ01000001.1"/>
</dbReference>
<dbReference type="EMBL" id="STGJ01000001">
    <property type="protein sequence ID" value="TIC87275.1"/>
    <property type="molecule type" value="Genomic_DNA"/>
</dbReference>
<dbReference type="PROSITE" id="PS50111">
    <property type="entry name" value="CHEMOTAXIS_TRANSDUC_2"/>
    <property type="match status" value="1"/>
</dbReference>
<sequence length="716" mass="77527">MPPTLQSHRMALAAAERSWLPVFGRTGKLAMRVACALNRDRYPVIEDIFENFARTRVRILQSWASQQWQALEALARQLQTTPAAAQASLLRDALAQLGDATELYVATMDGRVLMSSAAARQGQAVAEPRACRQGCTAPLLHGPYIDPVTLALGARSSAFHDAVTLVFHQPLPCGTRCLCARVPNDVLGDLIQREAGHIFHESGDNYLFMVRSNFDPSIRPGTALSRSRFEDRTFSGGDNLKDGVRTAYGTVRVSAHTELELVFNDPATGRLHPGVRETIRKGDNLFVTYPGYADYRHIPVVGKGVTFSLPGSPDSWGMMCEADLAEVYRYRSVADKLTFSFARVQLALCAAVLATDQLFELSLAGKAATLAALAITGTLAFRALHARPVSVRLRAVSAMLRDIVDGEGDLRRRIDRQQLPADETGVMAQWVNSLIDQLDLMLGRVLSHSQRLGAHNQNMSRHGGEAGAAVGEVCDSARHSAHAGERQREMLEEADRYAEHVREATARQLAASLSQMQNVGERTRSIRQTVAASASTIDSLGDGTRRIGSVVELIQEVAEQTNLLALNAAIEAARAGEAGRGFAVVADEVRKLAERTRSNTEEIRAMIGQVQAQAHDAVGSMQSGMQDLEEGLQLAESSNGESQALYALIDGLISTIARLSDAARDGTREMEKIGTASATLSVRQARLSASVEVTGQDIQRLLAETGHFKVSHAPAP</sequence>
<dbReference type="CDD" id="cd11386">
    <property type="entry name" value="MCP_signal"/>
    <property type="match status" value="1"/>
</dbReference>
<comment type="similarity">
    <text evidence="2">Belongs to the methyl-accepting chemotaxis (MCP) protein family.</text>
</comment>
<dbReference type="PANTHER" id="PTHR32089:SF112">
    <property type="entry name" value="LYSOZYME-LIKE PROTEIN-RELATED"/>
    <property type="match status" value="1"/>
</dbReference>
<proteinExistence type="inferred from homology"/>
<feature type="domain" description="HAMP" evidence="5">
    <location>
        <begin position="387"/>
        <end position="443"/>
    </location>
</feature>
<dbReference type="PROSITE" id="PS50885">
    <property type="entry name" value="HAMP"/>
    <property type="match status" value="1"/>
</dbReference>
<dbReference type="InterPro" id="IPR003660">
    <property type="entry name" value="HAMP_dom"/>
</dbReference>
<organism evidence="6 7">
    <name type="scientific">Crenobacter intestini</name>
    <dbReference type="NCBI Taxonomy" id="2563443"/>
    <lineage>
        <taxon>Bacteria</taxon>
        <taxon>Pseudomonadati</taxon>
        <taxon>Pseudomonadota</taxon>
        <taxon>Betaproteobacteria</taxon>
        <taxon>Neisseriales</taxon>
        <taxon>Neisseriaceae</taxon>
        <taxon>Crenobacter</taxon>
    </lineage>
</organism>
<dbReference type="PANTHER" id="PTHR32089">
    <property type="entry name" value="METHYL-ACCEPTING CHEMOTAXIS PROTEIN MCPB"/>
    <property type="match status" value="1"/>
</dbReference>
<evidence type="ECO:0000313" key="7">
    <source>
        <dbReference type="Proteomes" id="UP000308891"/>
    </source>
</evidence>
<dbReference type="GO" id="GO:0007165">
    <property type="term" value="P:signal transduction"/>
    <property type="evidence" value="ECO:0007669"/>
    <property type="project" value="UniProtKB-KW"/>
</dbReference>
<comment type="caution">
    <text evidence="6">The sequence shown here is derived from an EMBL/GenBank/DDBJ whole genome shotgun (WGS) entry which is preliminary data.</text>
</comment>
<feature type="domain" description="Methyl-accepting transducer" evidence="4">
    <location>
        <begin position="434"/>
        <end position="681"/>
    </location>
</feature>
<dbReference type="AlphaFoldDB" id="A0A4T0V7K0"/>
<evidence type="ECO:0000256" key="2">
    <source>
        <dbReference type="ARBA" id="ARBA00029447"/>
    </source>
</evidence>
<evidence type="ECO:0000313" key="6">
    <source>
        <dbReference type="EMBL" id="TIC87275.1"/>
    </source>
</evidence>
<dbReference type="SMART" id="SM00283">
    <property type="entry name" value="MA"/>
    <property type="match status" value="1"/>
</dbReference>
<evidence type="ECO:0000259" key="4">
    <source>
        <dbReference type="PROSITE" id="PS50111"/>
    </source>
</evidence>
<keyword evidence="7" id="KW-1185">Reference proteome</keyword>
<dbReference type="Proteomes" id="UP000308891">
    <property type="component" value="Unassembled WGS sequence"/>
</dbReference>
<dbReference type="Pfam" id="PF00015">
    <property type="entry name" value="MCPsignal"/>
    <property type="match status" value="1"/>
</dbReference>